<dbReference type="EMBL" id="LMTZ01000106">
    <property type="protein sequence ID" value="KST65619.1"/>
    <property type="molecule type" value="Genomic_DNA"/>
</dbReference>
<sequence length="142" mass="17224">MQLEYQSQIQKVISTLKQDLPKLFEQDICYEIYTQDIYFQDPINKYTGKFQYRIVYWTLRFHAKAFFTKINFNLHDVYQSTEDMIVAKWTVRGNLRLPWKAEMLFDGYSNYKLTPEGLIFEHIDTWESKPTEILRQFLPKNS</sequence>
<dbReference type="SUPFAM" id="SSF54427">
    <property type="entry name" value="NTF2-like"/>
    <property type="match status" value="1"/>
</dbReference>
<dbReference type="EMBL" id="LMTZ01000109">
    <property type="protein sequence ID" value="KST65327.1"/>
    <property type="molecule type" value="Genomic_DNA"/>
</dbReference>
<organism evidence="1 3">
    <name type="scientific">Mastigocoleus testarum BC008</name>
    <dbReference type="NCBI Taxonomy" id="371196"/>
    <lineage>
        <taxon>Bacteria</taxon>
        <taxon>Bacillati</taxon>
        <taxon>Cyanobacteriota</taxon>
        <taxon>Cyanophyceae</taxon>
        <taxon>Nostocales</taxon>
        <taxon>Hapalosiphonaceae</taxon>
        <taxon>Mastigocoleus</taxon>
    </lineage>
</organism>
<evidence type="ECO:0008006" key="4">
    <source>
        <dbReference type="Google" id="ProtNLM"/>
    </source>
</evidence>
<protein>
    <recommendedName>
        <fullName evidence="4">DUF2358 domain-containing protein</fullName>
    </recommendedName>
</protein>
<dbReference type="InterPro" id="IPR018790">
    <property type="entry name" value="DUF2358"/>
</dbReference>
<dbReference type="PANTHER" id="PTHR31094">
    <property type="entry name" value="RIKEN CDNA 2310061I04 GENE"/>
    <property type="match status" value="1"/>
</dbReference>
<accession>A0A0V7ZM60</accession>
<dbReference type="Pfam" id="PF10184">
    <property type="entry name" value="DUF2358"/>
    <property type="match status" value="1"/>
</dbReference>
<comment type="caution">
    <text evidence="1">The sequence shown here is derived from an EMBL/GenBank/DDBJ whole genome shotgun (WGS) entry which is preliminary data.</text>
</comment>
<dbReference type="Proteomes" id="UP000053372">
    <property type="component" value="Unassembled WGS sequence"/>
</dbReference>
<gene>
    <name evidence="1" type="ORF">BC008_21260</name>
    <name evidence="2" type="ORF">BC008_21825</name>
</gene>
<dbReference type="Gene3D" id="3.10.450.50">
    <property type="match status" value="1"/>
</dbReference>
<dbReference type="RefSeq" id="WP_027841468.1">
    <property type="nucleotide sequence ID" value="NZ_LMTZ01000106.1"/>
</dbReference>
<reference evidence="1 3" key="1">
    <citation type="journal article" date="2015" name="Genome Announc.">
        <title>Draft Genome of the Euendolithic (true boring) Cyanobacterium Mastigocoleus testarum strain BC008.</title>
        <authorList>
            <person name="Guida B.S."/>
            <person name="Garcia-Pichel F."/>
        </authorList>
    </citation>
    <scope>NUCLEOTIDE SEQUENCE [LARGE SCALE GENOMIC DNA]</scope>
    <source>
        <strain evidence="1 3">BC008</strain>
    </source>
</reference>
<evidence type="ECO:0000313" key="2">
    <source>
        <dbReference type="EMBL" id="KST65619.1"/>
    </source>
</evidence>
<dbReference type="PANTHER" id="PTHR31094:SF2">
    <property type="entry name" value="RIKEN CDNA 2310061I04 GENE"/>
    <property type="match status" value="1"/>
</dbReference>
<keyword evidence="3" id="KW-1185">Reference proteome</keyword>
<name>A0A0V7ZM60_9CYAN</name>
<evidence type="ECO:0000313" key="1">
    <source>
        <dbReference type="EMBL" id="KST65327.1"/>
    </source>
</evidence>
<proteinExistence type="predicted"/>
<dbReference type="InterPro" id="IPR032710">
    <property type="entry name" value="NTF2-like_dom_sf"/>
</dbReference>
<dbReference type="AlphaFoldDB" id="A0A0V7ZM60"/>
<dbReference type="OrthoDB" id="1115105at2"/>
<evidence type="ECO:0000313" key="3">
    <source>
        <dbReference type="Proteomes" id="UP000053372"/>
    </source>
</evidence>